<evidence type="ECO:0000256" key="1">
    <source>
        <dbReference type="SAM" id="Phobius"/>
    </source>
</evidence>
<dbReference type="EMBL" id="RCSW01000023">
    <property type="protein sequence ID" value="KAF7928961.1"/>
    <property type="molecule type" value="Genomic_DNA"/>
</dbReference>
<protein>
    <submittedName>
        <fullName evidence="2">Uncharacterized protein</fullName>
    </submittedName>
</protein>
<comment type="caution">
    <text evidence="2">The sequence shown here is derived from an EMBL/GenBank/DDBJ whole genome shotgun (WGS) entry which is preliminary data.</text>
</comment>
<proteinExistence type="predicted"/>
<organism evidence="2 3">
    <name type="scientific">Botrytis byssoidea</name>
    <dbReference type="NCBI Taxonomy" id="139641"/>
    <lineage>
        <taxon>Eukaryota</taxon>
        <taxon>Fungi</taxon>
        <taxon>Dikarya</taxon>
        <taxon>Ascomycota</taxon>
        <taxon>Pezizomycotina</taxon>
        <taxon>Leotiomycetes</taxon>
        <taxon>Helotiales</taxon>
        <taxon>Sclerotiniaceae</taxon>
        <taxon>Botrytis</taxon>
    </lineage>
</organism>
<dbReference type="Proteomes" id="UP000710849">
    <property type="component" value="Unassembled WGS sequence"/>
</dbReference>
<keyword evidence="1" id="KW-0472">Membrane</keyword>
<evidence type="ECO:0000313" key="3">
    <source>
        <dbReference type="Proteomes" id="UP000710849"/>
    </source>
</evidence>
<keyword evidence="1" id="KW-0812">Transmembrane</keyword>
<reference evidence="2 3" key="1">
    <citation type="journal article" date="2020" name="Genome Biol. Evol.">
        <title>Comparative genomics of Sclerotiniaceae.</title>
        <authorList>
            <person name="Valero Jimenez C.A."/>
            <person name="Steentjes M."/>
            <person name="Scholten O.E."/>
            <person name="Van Kan J.A.L."/>
        </authorList>
    </citation>
    <scope>NUCLEOTIDE SEQUENCE [LARGE SCALE GENOMIC DNA]</scope>
    <source>
        <strain evidence="2 3">MUCL 94</strain>
    </source>
</reference>
<dbReference type="RefSeq" id="XP_038729024.1">
    <property type="nucleotide sequence ID" value="XM_038880318.1"/>
</dbReference>
<accession>A0A9P5LXC9</accession>
<name>A0A9P5LXC9_9HELO</name>
<keyword evidence="1" id="KW-1133">Transmembrane helix</keyword>
<evidence type="ECO:0000313" key="2">
    <source>
        <dbReference type="EMBL" id="KAF7928961.1"/>
    </source>
</evidence>
<feature type="transmembrane region" description="Helical" evidence="1">
    <location>
        <begin position="333"/>
        <end position="359"/>
    </location>
</feature>
<sequence>MKSSSGSLVPSRPRSNLYASLIERRRPAPAPVDADLKVRMSVWERGSRQTNSQLAILIRSILRVIHEEGNIPNPWTVTAVLRSIEPAGPWPQPIQVDLSCRSIDILQSESSSPEEALEDEKEFVDFLFKHLEAIHTTDLDYVRSIYSDRLIGFALKYPAIPDGETSYSRLDIQKFHLPEVENLETFRTKLISTKFYHGPLLALDRVAEVVSAYKEMIQTIPHGSFQNANANMGLAAAKAAVGMQPIMENHPLLKDLDRSTVDDLVHHYTPPVIRCMEEVLDALEKMAMATKSREPCPRQTCDILSKIYQLKRSTPALTAVLVLLADKKAQEKYIWGSVIVGGVIGVVIGASLLCAAIGVGSSMTLVKFLQEAESHNTMFINQKVNDSLGMIVYYIALCFMKSNGIVNLHSDDDQVNKIMEKLYGQRPTQIAKKQYRAAFLHNLVGKLAKDFREVIAGLRKLGYARLTELEWTPQPLITESESTMTF</sequence>
<gene>
    <name evidence="2" type="ORF">EAE97_009803</name>
</gene>
<keyword evidence="3" id="KW-1185">Reference proteome</keyword>
<dbReference type="AlphaFoldDB" id="A0A9P5LXC9"/>
<dbReference type="GeneID" id="62153391"/>